<accession>B3TB65</accession>
<protein>
    <submittedName>
        <fullName evidence="2">Uncharacterized protein</fullName>
    </submittedName>
</protein>
<evidence type="ECO:0000256" key="1">
    <source>
        <dbReference type="SAM" id="MobiDB-lite"/>
    </source>
</evidence>
<feature type="region of interest" description="Disordered" evidence="1">
    <location>
        <begin position="354"/>
        <end position="394"/>
    </location>
</feature>
<reference evidence="2" key="1">
    <citation type="journal article" date="2008" name="ISME J.">
        <title>Genomic patterns of recombination, clonal divergence and environment in marine microbial populations.</title>
        <authorList>
            <person name="Konstantinidis K.T."/>
            <person name="Delong E.F."/>
        </authorList>
    </citation>
    <scope>NUCLEOTIDE SEQUENCE</scope>
</reference>
<feature type="region of interest" description="Disordered" evidence="1">
    <location>
        <begin position="200"/>
        <end position="222"/>
    </location>
</feature>
<dbReference type="AlphaFoldDB" id="B3TB65"/>
<evidence type="ECO:0000313" key="2">
    <source>
        <dbReference type="EMBL" id="ABZ09792.1"/>
    </source>
</evidence>
<sequence>MQNPARKREPPQRQMRLAARRRQRHQHLRQAAERGVSGLQLQGSGAPQPLGAIAFPHHRAQPGLVAGQAVAGQLPAVRQPVGVAVAGLHQFADALLFAARDAENPGLPRPLTGTTRLTRTAPMHERGFEVGLGGPGQGRHIGLGDGDDMGNLDDPRLHELQGIPRPRLHAEHDRIGDPRHNGLRLAHAHGFDQNHVVDGAHQHHRRNRQRRQPAQTLARGHGAHEHAVVLRVGGNARAVAKQRAAGNMRGRIHGDHPDAAARSAQMGDHRPQQGRFPDPGRAGHAHHMGPGGGMGAAQEGHGCRRFGSPLDPGQGFGQGGLVAPQDSGKGKLRFSKGGVRFRRGMVRRFRHSLSGLPIRPSCPFPPAPPAPPPNGRWERGTANRRHSPDRPFRRSLWRRDRRHVRRKCLD</sequence>
<feature type="region of interest" description="Disordered" evidence="1">
    <location>
        <begin position="1"/>
        <end position="23"/>
    </location>
</feature>
<dbReference type="EMBL" id="EU016658">
    <property type="protein sequence ID" value="ABZ09792.1"/>
    <property type="molecule type" value="Genomic_DNA"/>
</dbReference>
<gene>
    <name evidence="2" type="ORF">ALOHA_HF4000APKG8K5ctg1g5</name>
</gene>
<feature type="compositionally biased region" description="Pro residues" evidence="1">
    <location>
        <begin position="360"/>
        <end position="374"/>
    </location>
</feature>
<feature type="region of interest" description="Disordered" evidence="1">
    <location>
        <begin position="245"/>
        <end position="336"/>
    </location>
</feature>
<name>B3TB65_9ZZZZ</name>
<feature type="compositionally biased region" description="Basic and acidic residues" evidence="1">
    <location>
        <begin position="1"/>
        <end position="11"/>
    </location>
</feature>
<organism evidence="2">
    <name type="scientific">uncultured marine microorganism HF4000_APKG8K5</name>
    <dbReference type="NCBI Taxonomy" id="455555"/>
    <lineage>
        <taxon>unclassified sequences</taxon>
        <taxon>environmental samples</taxon>
    </lineage>
</organism>
<feature type="compositionally biased region" description="Basic residues" evidence="1">
    <location>
        <begin position="202"/>
        <end position="211"/>
    </location>
</feature>
<feature type="compositionally biased region" description="Basic and acidic residues" evidence="1">
    <location>
        <begin position="376"/>
        <end position="392"/>
    </location>
</feature>
<proteinExistence type="predicted"/>